<keyword evidence="5" id="KW-0677">Repeat</keyword>
<evidence type="ECO:0000256" key="7">
    <source>
        <dbReference type="ARBA" id="ARBA00023136"/>
    </source>
</evidence>
<dbReference type="Gene3D" id="2.150.10.10">
    <property type="entry name" value="Serralysin-like metalloprotease, C-terminal"/>
    <property type="match status" value="3"/>
</dbReference>
<sequence length="600" mass="57830">MPPDGCGRHAQRAHPPRSGGPPMRTTVSPTVRRLAIIAAATTTAGAGLALAAQPSYAASGPVVGVNGTGLIVANATSDGDNIQTYLDGSNIIVIDFGKTVAPGTGCSAGTTADRVICPIAGLTRIQFSTGAGDDSVLNNVALPSTYDGGTGDDTFSGSPAIDTFVGGSGSDRVSYFYATASVHVTIDGVADDGMAGEGDQVGTDIEEVLGSPQDDVLVGSSGADVLDGGNGDDLIDAGLGADVINGSNGTDTVTYADRTNAVTVVIGNTGVSGEAGEGDVVNSLNERIIGGSGNDTLTGASGPMVLNGGAGNDTLNGSSADDLLQGGPGADIHNGGAGTDCVTYAERTAPVTATIGGGASGEAGEDDTIDGAVECLIGGKGSDKLTGNSNANTLQGRDGNDLLDGGLGADVLVGGNGSDKVTYVGRTASVVANLDGAANDGEAGEGDQIAGNVENLVGGSGADTLTGSAVKNVLNGGAGDDLLNGMAGADQFFGGPGVDTVSYGGRNAAITVTINAVADDGAAGEGDKVTLSVENLVGGTAGDTLTGSNTANRIQGGGGGDTLTGLGRGDNLLGGAGNDTAAGGAGTDTCVAEHKTSCEA</sequence>
<keyword evidence="3" id="KW-0964">Secreted</keyword>
<dbReference type="InterPro" id="IPR003995">
    <property type="entry name" value="RTX_toxin_determinant-A"/>
</dbReference>
<evidence type="ECO:0000313" key="9">
    <source>
        <dbReference type="EMBL" id="KAA1421391.1"/>
    </source>
</evidence>
<keyword evidence="7" id="KW-0472">Membrane</keyword>
<gene>
    <name evidence="9" type="ORF">F0U44_03575</name>
</gene>
<evidence type="ECO:0000313" key="10">
    <source>
        <dbReference type="Proteomes" id="UP000325003"/>
    </source>
</evidence>
<evidence type="ECO:0000256" key="1">
    <source>
        <dbReference type="ARBA" id="ARBA00004370"/>
    </source>
</evidence>
<comment type="caution">
    <text evidence="9">The sequence shown here is derived from an EMBL/GenBank/DDBJ whole genome shotgun (WGS) entry which is preliminary data.</text>
</comment>
<comment type="subcellular location">
    <subcellularLocation>
        <location evidence="1">Membrane</location>
    </subcellularLocation>
    <subcellularLocation>
        <location evidence="2">Secreted</location>
    </subcellularLocation>
</comment>
<keyword evidence="4" id="KW-0800">Toxin</keyword>
<keyword evidence="10" id="KW-1185">Reference proteome</keyword>
<dbReference type="InterPro" id="IPR050557">
    <property type="entry name" value="RTX_toxin/Mannuronan_C5-epim"/>
</dbReference>
<organism evidence="9 10">
    <name type="scientific">Nocardioides humilatus</name>
    <dbReference type="NCBI Taxonomy" id="2607660"/>
    <lineage>
        <taxon>Bacteria</taxon>
        <taxon>Bacillati</taxon>
        <taxon>Actinomycetota</taxon>
        <taxon>Actinomycetes</taxon>
        <taxon>Propionibacteriales</taxon>
        <taxon>Nocardioidaceae</taxon>
        <taxon>Nocardioides</taxon>
    </lineage>
</organism>
<dbReference type="InterPro" id="IPR018511">
    <property type="entry name" value="Hemolysin-typ_Ca-bd_CS"/>
</dbReference>
<dbReference type="GO" id="GO:0005576">
    <property type="term" value="C:extracellular region"/>
    <property type="evidence" value="ECO:0007669"/>
    <property type="project" value="UniProtKB-SubCell"/>
</dbReference>
<dbReference type="GO" id="GO:0016020">
    <property type="term" value="C:membrane"/>
    <property type="evidence" value="ECO:0007669"/>
    <property type="project" value="UniProtKB-SubCell"/>
</dbReference>
<dbReference type="AlphaFoldDB" id="A0A5B1LKY4"/>
<dbReference type="Proteomes" id="UP000325003">
    <property type="component" value="Unassembled WGS sequence"/>
</dbReference>
<protein>
    <submittedName>
        <fullName evidence="9">Calcium-binding protein</fullName>
    </submittedName>
</protein>
<feature type="region of interest" description="Disordered" evidence="8">
    <location>
        <begin position="1"/>
        <end position="26"/>
    </location>
</feature>
<reference evidence="9 10" key="2">
    <citation type="submission" date="2019-09" db="EMBL/GenBank/DDBJ databases">
        <authorList>
            <person name="Jin C."/>
        </authorList>
    </citation>
    <scope>NUCLEOTIDE SEQUENCE [LARGE SCALE GENOMIC DNA]</scope>
    <source>
        <strain evidence="9 10">BN130099</strain>
    </source>
</reference>
<evidence type="ECO:0000256" key="8">
    <source>
        <dbReference type="SAM" id="MobiDB-lite"/>
    </source>
</evidence>
<dbReference type="PROSITE" id="PS00330">
    <property type="entry name" value="HEMOLYSIN_CALCIUM"/>
    <property type="match status" value="2"/>
</dbReference>
<dbReference type="PANTHER" id="PTHR38340:SF1">
    <property type="entry name" value="S-LAYER PROTEIN"/>
    <property type="match status" value="1"/>
</dbReference>
<evidence type="ECO:0000256" key="4">
    <source>
        <dbReference type="ARBA" id="ARBA00022656"/>
    </source>
</evidence>
<evidence type="ECO:0000256" key="5">
    <source>
        <dbReference type="ARBA" id="ARBA00022737"/>
    </source>
</evidence>
<evidence type="ECO:0000256" key="2">
    <source>
        <dbReference type="ARBA" id="ARBA00004613"/>
    </source>
</evidence>
<keyword evidence="6" id="KW-0843">Virulence</keyword>
<dbReference type="PRINTS" id="PR01488">
    <property type="entry name" value="RTXTOXINA"/>
</dbReference>
<dbReference type="SUPFAM" id="SSF51120">
    <property type="entry name" value="beta-Roll"/>
    <property type="match status" value="5"/>
</dbReference>
<proteinExistence type="predicted"/>
<reference evidence="9 10" key="1">
    <citation type="submission" date="2019-09" db="EMBL/GenBank/DDBJ databases">
        <title>Nocardioides panacisoli sp. nov., isolated from the soil of a ginseng field.</title>
        <authorList>
            <person name="Cho C."/>
        </authorList>
    </citation>
    <scope>NUCLEOTIDE SEQUENCE [LARGE SCALE GENOMIC DNA]</scope>
    <source>
        <strain evidence="9 10">BN130099</strain>
    </source>
</reference>
<accession>A0A5B1LKY4</accession>
<dbReference type="PANTHER" id="PTHR38340">
    <property type="entry name" value="S-LAYER PROTEIN"/>
    <property type="match status" value="1"/>
</dbReference>
<dbReference type="InterPro" id="IPR001343">
    <property type="entry name" value="Hemolysn_Ca-bd"/>
</dbReference>
<dbReference type="InterPro" id="IPR011049">
    <property type="entry name" value="Serralysin-like_metalloprot_C"/>
</dbReference>
<dbReference type="GO" id="GO:0090729">
    <property type="term" value="F:toxin activity"/>
    <property type="evidence" value="ECO:0007669"/>
    <property type="project" value="UniProtKB-KW"/>
</dbReference>
<dbReference type="PRINTS" id="PR00313">
    <property type="entry name" value="CABNDNGRPT"/>
</dbReference>
<dbReference type="EMBL" id="VUJV01000001">
    <property type="protein sequence ID" value="KAA1421391.1"/>
    <property type="molecule type" value="Genomic_DNA"/>
</dbReference>
<name>A0A5B1LKY4_9ACTN</name>
<evidence type="ECO:0000256" key="3">
    <source>
        <dbReference type="ARBA" id="ARBA00022525"/>
    </source>
</evidence>
<evidence type="ECO:0000256" key="6">
    <source>
        <dbReference type="ARBA" id="ARBA00023026"/>
    </source>
</evidence>
<dbReference type="Pfam" id="PF00353">
    <property type="entry name" value="HemolysinCabind"/>
    <property type="match status" value="8"/>
</dbReference>
<dbReference type="GO" id="GO:0005509">
    <property type="term" value="F:calcium ion binding"/>
    <property type="evidence" value="ECO:0007669"/>
    <property type="project" value="InterPro"/>
</dbReference>